<keyword evidence="3 6" id="KW-0805">Transcription regulation</keyword>
<evidence type="ECO:0000256" key="6">
    <source>
        <dbReference type="RuleBase" id="RU361124"/>
    </source>
</evidence>
<sequence>MVEHGRVFRVRKIDVARRLPLVRDLRELDNKGEDLRASRRGVTHGQEASDAERVVTSRLAGARDIPVPSVRVVPTYEEDYEPAFESPRSGCYIKRAGLRVALEGGPEYDMDGEDERWLAAQNAKGGGGHALGEEDFERLMTRLEHACAEASGVTSGDEGGRSALPGVDAAMAALAAEESGSGEDVLAAVHAYWRQKRLRWRKPLLRRLQPAPAVDPSNPYNIFGGGRGEGKREGKGGRKAKGRKGSSAGRGLHSIWQRRGKAKRAKRAKRCAKRCAELLVGLVDQPYEAECSGRLCKVGRWVEWLWSSLKWVSTKRLTRIL</sequence>
<evidence type="ECO:0000256" key="4">
    <source>
        <dbReference type="ARBA" id="ARBA00023163"/>
    </source>
</evidence>
<dbReference type="GO" id="GO:0035267">
    <property type="term" value="C:NuA4 histone acetyltransferase complex"/>
    <property type="evidence" value="ECO:0007669"/>
    <property type="project" value="InterPro"/>
</dbReference>
<evidence type="ECO:0000259" key="8">
    <source>
        <dbReference type="Pfam" id="PF10513"/>
    </source>
</evidence>
<keyword evidence="4 6" id="KW-0804">Transcription</keyword>
<feature type="region of interest" description="Disordered" evidence="7">
    <location>
        <begin position="216"/>
        <end position="251"/>
    </location>
</feature>
<evidence type="ECO:0000313" key="10">
    <source>
        <dbReference type="Proteomes" id="UP001472866"/>
    </source>
</evidence>
<evidence type="ECO:0000313" key="9">
    <source>
        <dbReference type="EMBL" id="WZN66407.1"/>
    </source>
</evidence>
<evidence type="ECO:0000256" key="2">
    <source>
        <dbReference type="ARBA" id="ARBA00008035"/>
    </source>
</evidence>
<keyword evidence="5 6" id="KW-0539">Nucleus</keyword>
<dbReference type="AlphaFoldDB" id="A0AAX4PKG1"/>
<dbReference type="GO" id="GO:0006357">
    <property type="term" value="P:regulation of transcription by RNA polymerase II"/>
    <property type="evidence" value="ECO:0007669"/>
    <property type="project" value="InterPro"/>
</dbReference>
<dbReference type="PANTHER" id="PTHR14898">
    <property type="entry name" value="ENHANCER OF POLYCOMB"/>
    <property type="match status" value="1"/>
</dbReference>
<dbReference type="GO" id="GO:0005634">
    <property type="term" value="C:nucleus"/>
    <property type="evidence" value="ECO:0007669"/>
    <property type="project" value="UniProtKB-SubCell"/>
</dbReference>
<reference evidence="9 10" key="1">
    <citation type="submission" date="2024-03" db="EMBL/GenBank/DDBJ databases">
        <title>Complete genome sequence of the green alga Chloropicon roscoffensis RCC1871.</title>
        <authorList>
            <person name="Lemieux C."/>
            <person name="Pombert J.-F."/>
            <person name="Otis C."/>
            <person name="Turmel M."/>
        </authorList>
    </citation>
    <scope>NUCLEOTIDE SEQUENCE [LARGE SCALE GENOMIC DNA]</scope>
    <source>
        <strain evidence="9 10">RCC1871</strain>
    </source>
</reference>
<dbReference type="Proteomes" id="UP001472866">
    <property type="component" value="Chromosome 15"/>
</dbReference>
<dbReference type="InterPro" id="IPR024943">
    <property type="entry name" value="Enhancer_polycomb"/>
</dbReference>
<evidence type="ECO:0000256" key="5">
    <source>
        <dbReference type="ARBA" id="ARBA00023242"/>
    </source>
</evidence>
<accession>A0AAX4PKG1</accession>
<name>A0AAX4PKG1_9CHLO</name>
<proteinExistence type="inferred from homology"/>
<evidence type="ECO:0000256" key="7">
    <source>
        <dbReference type="SAM" id="MobiDB-lite"/>
    </source>
</evidence>
<dbReference type="Pfam" id="PF10513">
    <property type="entry name" value="EPL1"/>
    <property type="match status" value="1"/>
</dbReference>
<protein>
    <recommendedName>
        <fullName evidence="6">Enhancer of polycomb-like protein</fullName>
    </recommendedName>
</protein>
<keyword evidence="10" id="KW-1185">Reference proteome</keyword>
<organism evidence="9 10">
    <name type="scientific">Chloropicon roscoffensis</name>
    <dbReference type="NCBI Taxonomy" id="1461544"/>
    <lineage>
        <taxon>Eukaryota</taxon>
        <taxon>Viridiplantae</taxon>
        <taxon>Chlorophyta</taxon>
        <taxon>Chloropicophyceae</taxon>
        <taxon>Chloropicales</taxon>
        <taxon>Chloropicaceae</taxon>
        <taxon>Chloropicon</taxon>
    </lineage>
</organism>
<feature type="domain" description="Enhancer of polycomb-like N-terminal" evidence="8">
    <location>
        <begin position="60"/>
        <end position="145"/>
    </location>
</feature>
<evidence type="ECO:0000256" key="3">
    <source>
        <dbReference type="ARBA" id="ARBA00023015"/>
    </source>
</evidence>
<dbReference type="InterPro" id="IPR019542">
    <property type="entry name" value="Enhancer_polycomb-like_N"/>
</dbReference>
<dbReference type="EMBL" id="CP151515">
    <property type="protein sequence ID" value="WZN66407.1"/>
    <property type="molecule type" value="Genomic_DNA"/>
</dbReference>
<comment type="subcellular location">
    <subcellularLocation>
        <location evidence="1 6">Nucleus</location>
    </subcellularLocation>
</comment>
<comment type="similarity">
    <text evidence="2 6">Belongs to the enhancer of polycomb family.</text>
</comment>
<gene>
    <name evidence="9" type="ORF">HKI87_15g79740</name>
</gene>
<evidence type="ECO:0000256" key="1">
    <source>
        <dbReference type="ARBA" id="ARBA00004123"/>
    </source>
</evidence>